<evidence type="ECO:0008006" key="3">
    <source>
        <dbReference type="Google" id="ProtNLM"/>
    </source>
</evidence>
<gene>
    <name evidence="1" type="ORF">J2S41_002282</name>
</gene>
<proteinExistence type="predicted"/>
<accession>A0AAE4CA58</accession>
<dbReference type="InterPro" id="IPR011989">
    <property type="entry name" value="ARM-like"/>
</dbReference>
<comment type="caution">
    <text evidence="1">The sequence shown here is derived from an EMBL/GenBank/DDBJ whole genome shotgun (WGS) entry which is preliminary data.</text>
</comment>
<name>A0AAE4CA58_9ACTN</name>
<dbReference type="Proteomes" id="UP001183643">
    <property type="component" value="Unassembled WGS sequence"/>
</dbReference>
<dbReference type="RefSeq" id="WP_310366529.1">
    <property type="nucleotide sequence ID" value="NZ_JAVDYB010000001.1"/>
</dbReference>
<reference evidence="1" key="1">
    <citation type="submission" date="2023-07" db="EMBL/GenBank/DDBJ databases">
        <title>Sequencing the genomes of 1000 actinobacteria strains.</title>
        <authorList>
            <person name="Klenk H.-P."/>
        </authorList>
    </citation>
    <scope>NUCLEOTIDE SEQUENCE</scope>
    <source>
        <strain evidence="1">DSM 44707</strain>
    </source>
</reference>
<organism evidence="1 2">
    <name type="scientific">Catenuloplanes atrovinosus</name>
    <dbReference type="NCBI Taxonomy" id="137266"/>
    <lineage>
        <taxon>Bacteria</taxon>
        <taxon>Bacillati</taxon>
        <taxon>Actinomycetota</taxon>
        <taxon>Actinomycetes</taxon>
        <taxon>Micromonosporales</taxon>
        <taxon>Micromonosporaceae</taxon>
        <taxon>Catenuloplanes</taxon>
    </lineage>
</organism>
<dbReference type="AlphaFoldDB" id="A0AAE4CA58"/>
<dbReference type="Gene3D" id="1.25.10.10">
    <property type="entry name" value="Leucine-rich Repeat Variant"/>
    <property type="match status" value="1"/>
</dbReference>
<evidence type="ECO:0000313" key="2">
    <source>
        <dbReference type="Proteomes" id="UP001183643"/>
    </source>
</evidence>
<dbReference type="EMBL" id="JAVDYB010000001">
    <property type="protein sequence ID" value="MDR7275504.1"/>
    <property type="molecule type" value="Genomic_DNA"/>
</dbReference>
<keyword evidence="2" id="KW-1185">Reference proteome</keyword>
<sequence length="180" mass="19745">MNEILDQLGVGAGEEIAADPENGVRFQELFGVAPDLVIHYVEDDLTDDNAVFVTSSPETAQLADDLAAMFVDELEHWSLDELARAVDEASDPHEFAAALARAALGAPPTAHEPLFRRFRAGLRHSDPEVRNTAVFLTSRIGWPEFRLDLAEIAAGDESPALRERARTILQAYDAIRLGPR</sequence>
<protein>
    <recommendedName>
        <fullName evidence="3">HEAT repeat domain-containing protein</fullName>
    </recommendedName>
</protein>
<evidence type="ECO:0000313" key="1">
    <source>
        <dbReference type="EMBL" id="MDR7275504.1"/>
    </source>
</evidence>